<keyword evidence="3 8" id="KW-0349">Heme</keyword>
<dbReference type="PRINTS" id="PR00385">
    <property type="entry name" value="P450"/>
</dbReference>
<sequence length="508" mass="58164">MSLFILLSIGALAYLTIRSTYRLYFHPLAKIPGPKLAALTNGYEFYFDVIKGGMFIWEIERLHKIYGPIIRINPREVHINDPEYYDEIYSSRTRRREKDPIQVAQFGLDGSTFSSIRPEEHRQRRVHLDKFFSKQAITNTEHLIHESLDKIIRNLKDAYQTHRVVNLDSGFAGLTADVIYQYTFGFNPGNLDQEGFNENVRNGANALLRMEHVLYFFPFLQSIMGWLPLGMLRRVNEPAYALATQKLDLYARGVAALERDRNRVKEDKEASNRKGAILDAISGPKIPEHLRTPERLMNEGHSLAIAGTETTARSLAVGAYYLLTMEDVRTKLREELKSVMPTPETRVTWTELEKLPYMSGVVNETLRLSTGISSRIARIAPTETLVYKDHVIPPGSLFSQLHHFILMDPSIFPDPHVFDPERWIRAAAKGERLDRYLVNFSRGSRICLGMNLAYAELFVVLATLIRQFDMELYETTKANIDFVRDFATPYPDKGNLSVRTVITGVITD</sequence>
<keyword evidence="4 8" id="KW-0479">Metal-binding</keyword>
<dbReference type="InterPro" id="IPR036396">
    <property type="entry name" value="Cyt_P450_sf"/>
</dbReference>
<dbReference type="VEuPathDB" id="FungiDB:BO78DRAFT_455415"/>
<organism evidence="10 11">
    <name type="scientific">Aspergillus sclerotiicarbonarius (strain CBS 121057 / IBT 28362)</name>
    <dbReference type="NCBI Taxonomy" id="1448318"/>
    <lineage>
        <taxon>Eukaryota</taxon>
        <taxon>Fungi</taxon>
        <taxon>Dikarya</taxon>
        <taxon>Ascomycota</taxon>
        <taxon>Pezizomycotina</taxon>
        <taxon>Eurotiomycetes</taxon>
        <taxon>Eurotiomycetidae</taxon>
        <taxon>Eurotiales</taxon>
        <taxon>Aspergillaceae</taxon>
        <taxon>Aspergillus</taxon>
        <taxon>Aspergillus subgen. Circumdati</taxon>
    </lineage>
</organism>
<evidence type="ECO:0000256" key="2">
    <source>
        <dbReference type="ARBA" id="ARBA00010617"/>
    </source>
</evidence>
<evidence type="ECO:0000256" key="3">
    <source>
        <dbReference type="ARBA" id="ARBA00022617"/>
    </source>
</evidence>
<dbReference type="Pfam" id="PF00067">
    <property type="entry name" value="p450"/>
    <property type="match status" value="1"/>
</dbReference>
<evidence type="ECO:0000256" key="7">
    <source>
        <dbReference type="ARBA" id="ARBA00023033"/>
    </source>
</evidence>
<name>A0A319DVQ4_ASPSB</name>
<keyword evidence="5 9" id="KW-0560">Oxidoreductase</keyword>
<evidence type="ECO:0000256" key="4">
    <source>
        <dbReference type="ARBA" id="ARBA00022723"/>
    </source>
</evidence>
<keyword evidence="11" id="KW-1185">Reference proteome</keyword>
<dbReference type="EMBL" id="KZ826406">
    <property type="protein sequence ID" value="PYI01806.1"/>
    <property type="molecule type" value="Genomic_DNA"/>
</dbReference>
<dbReference type="SUPFAM" id="SSF48264">
    <property type="entry name" value="Cytochrome P450"/>
    <property type="match status" value="1"/>
</dbReference>
<dbReference type="AlphaFoldDB" id="A0A319DVQ4"/>
<keyword evidence="6 8" id="KW-0408">Iron</keyword>
<comment type="similarity">
    <text evidence="2 9">Belongs to the cytochrome P450 family.</text>
</comment>
<dbReference type="GO" id="GO:0004497">
    <property type="term" value="F:monooxygenase activity"/>
    <property type="evidence" value="ECO:0007669"/>
    <property type="project" value="UniProtKB-KW"/>
</dbReference>
<dbReference type="InterPro" id="IPR002401">
    <property type="entry name" value="Cyt_P450_E_grp-I"/>
</dbReference>
<evidence type="ECO:0000313" key="10">
    <source>
        <dbReference type="EMBL" id="PYI01806.1"/>
    </source>
</evidence>
<dbReference type="GO" id="GO:0016705">
    <property type="term" value="F:oxidoreductase activity, acting on paired donors, with incorporation or reduction of molecular oxygen"/>
    <property type="evidence" value="ECO:0007669"/>
    <property type="project" value="InterPro"/>
</dbReference>
<protein>
    <submittedName>
        <fullName evidence="10">Cytochrome P450</fullName>
    </submittedName>
</protein>
<comment type="cofactor">
    <cofactor evidence="1 8">
        <name>heme</name>
        <dbReference type="ChEBI" id="CHEBI:30413"/>
    </cofactor>
</comment>
<dbReference type="InterPro" id="IPR017972">
    <property type="entry name" value="Cyt_P450_CS"/>
</dbReference>
<dbReference type="OrthoDB" id="3945418at2759"/>
<dbReference type="GO" id="GO:0020037">
    <property type="term" value="F:heme binding"/>
    <property type="evidence" value="ECO:0007669"/>
    <property type="project" value="InterPro"/>
</dbReference>
<dbReference type="Gene3D" id="1.10.630.10">
    <property type="entry name" value="Cytochrome P450"/>
    <property type="match status" value="1"/>
</dbReference>
<dbReference type="PANTHER" id="PTHR24305">
    <property type="entry name" value="CYTOCHROME P450"/>
    <property type="match status" value="1"/>
</dbReference>
<dbReference type="PROSITE" id="PS00086">
    <property type="entry name" value="CYTOCHROME_P450"/>
    <property type="match status" value="1"/>
</dbReference>
<evidence type="ECO:0000256" key="8">
    <source>
        <dbReference type="PIRSR" id="PIRSR602401-1"/>
    </source>
</evidence>
<dbReference type="InterPro" id="IPR050121">
    <property type="entry name" value="Cytochrome_P450_monoxygenase"/>
</dbReference>
<evidence type="ECO:0000313" key="11">
    <source>
        <dbReference type="Proteomes" id="UP000248423"/>
    </source>
</evidence>
<accession>A0A319DVQ4</accession>
<gene>
    <name evidence="10" type="ORF">BO78DRAFT_455415</name>
</gene>
<evidence type="ECO:0000256" key="9">
    <source>
        <dbReference type="RuleBase" id="RU000461"/>
    </source>
</evidence>
<dbReference type="Proteomes" id="UP000248423">
    <property type="component" value="Unassembled WGS sequence"/>
</dbReference>
<evidence type="ECO:0000256" key="6">
    <source>
        <dbReference type="ARBA" id="ARBA00023004"/>
    </source>
</evidence>
<dbReference type="STRING" id="1448318.A0A319DVQ4"/>
<evidence type="ECO:0000256" key="1">
    <source>
        <dbReference type="ARBA" id="ARBA00001971"/>
    </source>
</evidence>
<dbReference type="PRINTS" id="PR00463">
    <property type="entry name" value="EP450I"/>
</dbReference>
<dbReference type="PANTHER" id="PTHR24305:SF157">
    <property type="entry name" value="N-ACETYLTRYPTOPHAN 6-HYDROXYLASE IVOC-RELATED"/>
    <property type="match status" value="1"/>
</dbReference>
<reference evidence="10 11" key="1">
    <citation type="submission" date="2018-02" db="EMBL/GenBank/DDBJ databases">
        <title>The genomes of Aspergillus section Nigri reveals drivers in fungal speciation.</title>
        <authorList>
            <consortium name="DOE Joint Genome Institute"/>
            <person name="Vesth T.C."/>
            <person name="Nybo J."/>
            <person name="Theobald S."/>
            <person name="Brandl J."/>
            <person name="Frisvad J.C."/>
            <person name="Nielsen K.F."/>
            <person name="Lyhne E.K."/>
            <person name="Kogle M.E."/>
            <person name="Kuo A."/>
            <person name="Riley R."/>
            <person name="Clum A."/>
            <person name="Nolan M."/>
            <person name="Lipzen A."/>
            <person name="Salamov A."/>
            <person name="Henrissat B."/>
            <person name="Wiebenga A."/>
            <person name="De vries R.P."/>
            <person name="Grigoriev I.V."/>
            <person name="Mortensen U.H."/>
            <person name="Andersen M.R."/>
            <person name="Baker S.E."/>
        </authorList>
    </citation>
    <scope>NUCLEOTIDE SEQUENCE [LARGE SCALE GENOMIC DNA]</scope>
    <source>
        <strain evidence="10 11">CBS 121057</strain>
    </source>
</reference>
<feature type="binding site" description="axial binding residue" evidence="8">
    <location>
        <position position="447"/>
    </location>
    <ligand>
        <name>heme</name>
        <dbReference type="ChEBI" id="CHEBI:30413"/>
    </ligand>
    <ligandPart>
        <name>Fe</name>
        <dbReference type="ChEBI" id="CHEBI:18248"/>
    </ligandPart>
</feature>
<evidence type="ECO:0000256" key="5">
    <source>
        <dbReference type="ARBA" id="ARBA00023002"/>
    </source>
</evidence>
<proteinExistence type="inferred from homology"/>
<keyword evidence="7 9" id="KW-0503">Monooxygenase</keyword>
<dbReference type="CDD" id="cd11062">
    <property type="entry name" value="CYP58-like"/>
    <property type="match status" value="1"/>
</dbReference>
<dbReference type="GO" id="GO:0005506">
    <property type="term" value="F:iron ion binding"/>
    <property type="evidence" value="ECO:0007669"/>
    <property type="project" value="InterPro"/>
</dbReference>
<dbReference type="InterPro" id="IPR001128">
    <property type="entry name" value="Cyt_P450"/>
</dbReference>